<keyword evidence="2" id="KW-1185">Reference proteome</keyword>
<reference evidence="1 2" key="1">
    <citation type="submission" date="2023-03" db="EMBL/GenBank/DDBJ databases">
        <authorList>
            <person name="Uniacke-Lowe S."/>
            <person name="Ross P."/>
            <person name="Hill C."/>
        </authorList>
    </citation>
    <scope>NUCLEOTIDE SEQUENCE [LARGE SCALE GENOMIC DNA]</scope>
    <source>
        <strain evidence="1 2">APC 4016</strain>
    </source>
</reference>
<organism evidence="1 2">
    <name type="scientific">Planococcus notacanthi</name>
    <dbReference type="NCBI Taxonomy" id="3035188"/>
    <lineage>
        <taxon>Bacteria</taxon>
        <taxon>Bacillati</taxon>
        <taxon>Bacillota</taxon>
        <taxon>Bacilli</taxon>
        <taxon>Bacillales</taxon>
        <taxon>Caryophanaceae</taxon>
        <taxon>Planococcus</taxon>
    </lineage>
</organism>
<name>A0ABT7ZPT7_9BACL</name>
<gene>
    <name evidence="1" type="ORF">QMA01_17865</name>
</gene>
<evidence type="ECO:0000313" key="2">
    <source>
        <dbReference type="Proteomes" id="UP001225873"/>
    </source>
</evidence>
<proteinExistence type="predicted"/>
<dbReference type="Proteomes" id="UP001225873">
    <property type="component" value="Unassembled WGS sequence"/>
</dbReference>
<sequence length="139" mass="16408">MNLMLQYQSNEEENKLNIHIDQTIQSDKGEVVKMITKYDEYLRKAKKFNYSIEKYRQLEEMMTVAKKAKFPLSDASEVTDRFEFAISLASAMALYDTHKVKGNDGRIVYLNHKEELVYFYADGRIEIIEKKHNLKSNQK</sequence>
<comment type="caution">
    <text evidence="1">The sequence shown here is derived from an EMBL/GenBank/DDBJ whole genome shotgun (WGS) entry which is preliminary data.</text>
</comment>
<dbReference type="EMBL" id="JASDCQ010000011">
    <property type="protein sequence ID" value="MDN3429166.1"/>
    <property type="molecule type" value="Genomic_DNA"/>
</dbReference>
<evidence type="ECO:0000313" key="1">
    <source>
        <dbReference type="EMBL" id="MDN3429166.1"/>
    </source>
</evidence>
<protein>
    <submittedName>
        <fullName evidence="1">Uncharacterized protein</fullName>
    </submittedName>
</protein>
<accession>A0ABT7ZPT7</accession>